<protein>
    <submittedName>
        <fullName evidence="3">Phage tail length tape measure family protein</fullName>
    </submittedName>
</protein>
<proteinExistence type="predicted"/>
<accession>A0ABU8C0N1</accession>
<evidence type="ECO:0000313" key="4">
    <source>
        <dbReference type="Proteomes" id="UP001431963"/>
    </source>
</evidence>
<dbReference type="Proteomes" id="UP001431963">
    <property type="component" value="Unassembled WGS sequence"/>
</dbReference>
<feature type="compositionally biased region" description="Gly residues" evidence="1">
    <location>
        <begin position="560"/>
        <end position="572"/>
    </location>
</feature>
<dbReference type="RefSeq" id="WP_335425556.1">
    <property type="nucleotide sequence ID" value="NZ_JBALHR010000031.1"/>
</dbReference>
<keyword evidence="4" id="KW-1185">Reference proteome</keyword>
<reference evidence="3" key="1">
    <citation type="submission" date="2024-02" db="EMBL/GenBank/DDBJ databases">
        <title>Genome sequences of strain Gemmobacter sp. JM10B15.</title>
        <authorList>
            <person name="Zhang M."/>
        </authorList>
    </citation>
    <scope>NUCLEOTIDE SEQUENCE</scope>
    <source>
        <strain evidence="3">JM10B15</strain>
    </source>
</reference>
<feature type="region of interest" description="Disordered" evidence="1">
    <location>
        <begin position="555"/>
        <end position="575"/>
    </location>
</feature>
<dbReference type="InterPro" id="IPR009628">
    <property type="entry name" value="Phage_tape_measure_N"/>
</dbReference>
<comment type="caution">
    <text evidence="3">The sequence shown here is derived from an EMBL/GenBank/DDBJ whole genome shotgun (WGS) entry which is preliminary data.</text>
</comment>
<evidence type="ECO:0000256" key="1">
    <source>
        <dbReference type="SAM" id="MobiDB-lite"/>
    </source>
</evidence>
<name>A0ABU8C0N1_9RHOB</name>
<evidence type="ECO:0000313" key="3">
    <source>
        <dbReference type="EMBL" id="MEH7830518.1"/>
    </source>
</evidence>
<feature type="domain" description="Bacteriophage tail tape measure N-terminal" evidence="2">
    <location>
        <begin position="90"/>
        <end position="235"/>
    </location>
</feature>
<organism evidence="3 4">
    <name type="scientific">Gemmobacter denitrificans</name>
    <dbReference type="NCBI Taxonomy" id="3123040"/>
    <lineage>
        <taxon>Bacteria</taxon>
        <taxon>Pseudomonadati</taxon>
        <taxon>Pseudomonadota</taxon>
        <taxon>Alphaproteobacteria</taxon>
        <taxon>Rhodobacterales</taxon>
        <taxon>Paracoccaceae</taxon>
        <taxon>Gemmobacter</taxon>
    </lineage>
</organism>
<evidence type="ECO:0000259" key="2">
    <source>
        <dbReference type="Pfam" id="PF06791"/>
    </source>
</evidence>
<dbReference type="Pfam" id="PF06791">
    <property type="entry name" value="TMP_2"/>
    <property type="match status" value="1"/>
</dbReference>
<sequence length="941" mass="96418">MTGATTGDMRVVMRFEAEAGALKADLAALRQSLTQTGQSGREAGATGAAGLARIEAGAEAATRPARHLAGNLADLGPMGLRGARAAESGLRQTGQGAELAAGSVGNLVANFNDIAVMMAAGQNPLMLALQQGTQITQVIGPMGAAGAVRALGAAFSAMISPLSLITLGSIAAGAAMTGWLTESEAAVPPLEDAIDTLNDRVEAYVASARKAAGSAAELSAEFGSQTAKARELLRAQVELDARATLNQTRSTSDALRSGLEVYDGAEWAVGSQKSLADLFDLSMWSDTARSEINGVIAAFRQLESAPTLQGQLTAAEGLRDRFREAAQAVGGLNDRERETLAQMDQMVLGLQRVQGAREAAFKAQFVDPVLEDLRTGLGQTIDWAEDLGEANALLAVLRQQAEEKRLIAEHGEDSVLVARARLKAEREALQVELKALDVSEGLKREILAAWDAANGLASVDIAATIAAALGPASQLGSLLERAAGWWGKVRATVTSAQNAAADAAMSPLAPAQMPSGLGTYGLVPGFNPYAPGEAPRTSPRPTARPTDIDFGVPALNTGSGARGGGGRGGAGGDATASLTDLRREMQALLADLDLQAAQIAEKVRAGLLTSGEGAEELARARRQTAEGIAELIPQMERQNRASGPEAAKAVEVARAAVQGLAGDWDKVGASLGATAADLSKTMGQGFGDAFASFLTGAQSAGDAMQALEDTVMNAFQRMLAEQLEMKLFTPLFGPLFDGLFSFLPFATGGVPDAPGLAAHADSVVDRPTAFAMANGQTGLMGEAGPEAILPLQDGGVRAVDPQGRETVLGLQRMGSGHLGVVLPRRAPILDAPPLAFAQGGVVSQGRAMLLGEAATGSTARLPAGDRASGGAGPAKITVNVTNTAVDVAQARVETRPGSGGEDLIEVLIERVEGALAEGLVSGRGSLAGAMSDVFGLARAPR</sequence>
<gene>
    <name evidence="3" type="ORF">V6590_20405</name>
</gene>
<dbReference type="EMBL" id="JBALHR010000031">
    <property type="protein sequence ID" value="MEH7830518.1"/>
    <property type="molecule type" value="Genomic_DNA"/>
</dbReference>